<dbReference type="EMBL" id="CADEAL010001644">
    <property type="protein sequence ID" value="CAB1434208.1"/>
    <property type="molecule type" value="Genomic_DNA"/>
</dbReference>
<proteinExistence type="predicted"/>
<accession>A0A9N7YQJ0</accession>
<evidence type="ECO:0000313" key="1">
    <source>
        <dbReference type="EMBL" id="CAB1434208.1"/>
    </source>
</evidence>
<gene>
    <name evidence="1" type="ORF">PLEPLA_LOCUS22270</name>
</gene>
<dbReference type="Proteomes" id="UP001153269">
    <property type="component" value="Unassembled WGS sequence"/>
</dbReference>
<protein>
    <submittedName>
        <fullName evidence="1">Uncharacterized protein</fullName>
    </submittedName>
</protein>
<name>A0A9N7YQJ0_PLEPL</name>
<evidence type="ECO:0000313" key="2">
    <source>
        <dbReference type="Proteomes" id="UP001153269"/>
    </source>
</evidence>
<keyword evidence="2" id="KW-1185">Reference proteome</keyword>
<sequence>MFSSCILCAGLQLVSQLARVQEGWGMAVTAILETCSLTLLVGLTSQLRMSSFHIAFGSASFTSHSLCHLELPEPLKTEHRPRPNGIVIGGQVIVRVRGQKKTPADTYTIVDFLSTVLLVLIIAPMANREGGRKASNDHLLCHTLVTRSSHSDCSL</sequence>
<organism evidence="1 2">
    <name type="scientific">Pleuronectes platessa</name>
    <name type="common">European plaice</name>
    <dbReference type="NCBI Taxonomy" id="8262"/>
    <lineage>
        <taxon>Eukaryota</taxon>
        <taxon>Metazoa</taxon>
        <taxon>Chordata</taxon>
        <taxon>Craniata</taxon>
        <taxon>Vertebrata</taxon>
        <taxon>Euteleostomi</taxon>
        <taxon>Actinopterygii</taxon>
        <taxon>Neopterygii</taxon>
        <taxon>Teleostei</taxon>
        <taxon>Neoteleostei</taxon>
        <taxon>Acanthomorphata</taxon>
        <taxon>Carangaria</taxon>
        <taxon>Pleuronectiformes</taxon>
        <taxon>Pleuronectoidei</taxon>
        <taxon>Pleuronectidae</taxon>
        <taxon>Pleuronectes</taxon>
    </lineage>
</organism>
<dbReference type="AlphaFoldDB" id="A0A9N7YQJ0"/>
<comment type="caution">
    <text evidence="1">The sequence shown here is derived from an EMBL/GenBank/DDBJ whole genome shotgun (WGS) entry which is preliminary data.</text>
</comment>
<reference evidence="1" key="1">
    <citation type="submission" date="2020-03" db="EMBL/GenBank/DDBJ databases">
        <authorList>
            <person name="Weist P."/>
        </authorList>
    </citation>
    <scope>NUCLEOTIDE SEQUENCE</scope>
</reference>
<feature type="non-terminal residue" evidence="1">
    <location>
        <position position="155"/>
    </location>
</feature>